<feature type="transmembrane region" description="Helical" evidence="1">
    <location>
        <begin position="248"/>
        <end position="270"/>
    </location>
</feature>
<dbReference type="EMBL" id="MRCG01000020">
    <property type="protein sequence ID" value="OKH44789.1"/>
    <property type="molecule type" value="Genomic_DNA"/>
</dbReference>
<gene>
    <name evidence="3" type="ORF">NIES30_21375</name>
</gene>
<proteinExistence type="predicted"/>
<dbReference type="Proteomes" id="UP000185557">
    <property type="component" value="Unassembled WGS sequence"/>
</dbReference>
<dbReference type="InterPro" id="IPR025645">
    <property type="entry name" value="DUF4349"/>
</dbReference>
<protein>
    <recommendedName>
        <fullName evidence="2">DUF4349 domain-containing protein</fullName>
    </recommendedName>
</protein>
<evidence type="ECO:0000256" key="1">
    <source>
        <dbReference type="SAM" id="Phobius"/>
    </source>
</evidence>
<dbReference type="AlphaFoldDB" id="A0A1U7IZT7"/>
<name>A0A1U7IZT7_9CYAN</name>
<keyword evidence="1" id="KW-0812">Transmembrane</keyword>
<dbReference type="Pfam" id="PF14257">
    <property type="entry name" value="DUF4349"/>
    <property type="match status" value="1"/>
</dbReference>
<accession>A0A1U7IZT7</accession>
<feature type="domain" description="DUF4349" evidence="2">
    <location>
        <begin position="57"/>
        <end position="270"/>
    </location>
</feature>
<reference evidence="3 4" key="1">
    <citation type="submission" date="2016-11" db="EMBL/GenBank/DDBJ databases">
        <title>Draft Genome Sequences of Nine Cyanobacterial Strains from Diverse Habitats.</title>
        <authorList>
            <person name="Zhu T."/>
            <person name="Hou S."/>
            <person name="Lu X."/>
            <person name="Hess W.R."/>
        </authorList>
    </citation>
    <scope>NUCLEOTIDE SEQUENCE [LARGE SCALE GENOMIC DNA]</scope>
    <source>
        <strain evidence="3 4">NIES-30</strain>
    </source>
</reference>
<keyword evidence="1" id="KW-0472">Membrane</keyword>
<sequence length="287" mass="30615">MASQQEAVAPESGAVLGDAGATANQAIAPATDSATADMAKAGEIAPAPSDIGQPAPQLVKQASLVLVLTDIDAAVDQVQAILQQAQGDLLSLQDHRSPEGTAQQVTLTLRVPQAELDGVLNALRPLGTVQQQSLTAEDVSSQLVDLDARLKNLRQSEAALLKIMERSGEISHVLDVARELSTVRESIERMAAQQQNLKRQVAFSQIYLTLQSPVTQVTPLRPVGETLGNTWESATQSVKAFTVSGLKLGLWLLAFSPYWVLLAAVGYGGYRLWHHRTAQPDAEAENS</sequence>
<keyword evidence="1" id="KW-1133">Transmembrane helix</keyword>
<dbReference type="STRING" id="549789.NIES30_21375"/>
<evidence type="ECO:0000259" key="2">
    <source>
        <dbReference type="Pfam" id="PF14257"/>
    </source>
</evidence>
<keyword evidence="4" id="KW-1185">Reference proteome</keyword>
<comment type="caution">
    <text evidence="3">The sequence shown here is derived from an EMBL/GenBank/DDBJ whole genome shotgun (WGS) entry which is preliminary data.</text>
</comment>
<organism evidence="3 4">
    <name type="scientific">Phormidium tenue NIES-30</name>
    <dbReference type="NCBI Taxonomy" id="549789"/>
    <lineage>
        <taxon>Bacteria</taxon>
        <taxon>Bacillati</taxon>
        <taxon>Cyanobacteriota</taxon>
        <taxon>Cyanophyceae</taxon>
        <taxon>Oscillatoriophycideae</taxon>
        <taxon>Oscillatoriales</taxon>
        <taxon>Oscillatoriaceae</taxon>
        <taxon>Phormidium</taxon>
    </lineage>
</organism>
<evidence type="ECO:0000313" key="3">
    <source>
        <dbReference type="EMBL" id="OKH44789.1"/>
    </source>
</evidence>
<evidence type="ECO:0000313" key="4">
    <source>
        <dbReference type="Proteomes" id="UP000185557"/>
    </source>
</evidence>